<keyword evidence="4" id="KW-0547">Nucleotide-binding</keyword>
<dbReference type="Gene3D" id="1.10.510.10">
    <property type="entry name" value="Transferase(Phosphotransferase) domain 1"/>
    <property type="match status" value="1"/>
</dbReference>
<dbReference type="InterPro" id="IPR057929">
    <property type="entry name" value="RamC_N"/>
</dbReference>
<dbReference type="InterPro" id="IPR058053">
    <property type="entry name" value="RamC_C"/>
</dbReference>
<dbReference type="EC" id="2.7.11.1" evidence="1"/>
<gene>
    <name evidence="9" type="primary">lanKC</name>
    <name evidence="9" type="ORF">AB0L16_14755</name>
</gene>
<dbReference type="EMBL" id="JBFAUK010000009">
    <property type="protein sequence ID" value="MEV5507721.1"/>
    <property type="molecule type" value="Genomic_DNA"/>
</dbReference>
<evidence type="ECO:0000313" key="10">
    <source>
        <dbReference type="Proteomes" id="UP001552594"/>
    </source>
</evidence>
<reference evidence="9 10" key="1">
    <citation type="submission" date="2024-06" db="EMBL/GenBank/DDBJ databases">
        <title>The Natural Products Discovery Center: Release of the First 8490 Sequenced Strains for Exploring Actinobacteria Biosynthetic Diversity.</title>
        <authorList>
            <person name="Kalkreuter E."/>
            <person name="Kautsar S.A."/>
            <person name="Yang D."/>
            <person name="Bader C.D."/>
            <person name="Teijaro C.N."/>
            <person name="Fluegel L."/>
            <person name="Davis C.M."/>
            <person name="Simpson J.R."/>
            <person name="Lauterbach L."/>
            <person name="Steele A.D."/>
            <person name="Gui C."/>
            <person name="Meng S."/>
            <person name="Li G."/>
            <person name="Viehrig K."/>
            <person name="Ye F."/>
            <person name="Su P."/>
            <person name="Kiefer A.F."/>
            <person name="Nichols A."/>
            <person name="Cepeda A.J."/>
            <person name="Yan W."/>
            <person name="Fan B."/>
            <person name="Jiang Y."/>
            <person name="Adhikari A."/>
            <person name="Zheng C.-J."/>
            <person name="Schuster L."/>
            <person name="Cowan T.M."/>
            <person name="Smanski M.J."/>
            <person name="Chevrette M.G."/>
            <person name="De Carvalho L.P.S."/>
            <person name="Shen B."/>
        </authorList>
    </citation>
    <scope>NUCLEOTIDE SEQUENCE [LARGE SCALE GENOMIC DNA]</scope>
    <source>
        <strain evidence="9 10">NPDC052347</strain>
    </source>
</reference>
<proteinExistence type="predicted"/>
<dbReference type="Pfam" id="PF00069">
    <property type="entry name" value="Pkinase"/>
    <property type="match status" value="1"/>
</dbReference>
<evidence type="ECO:0000313" key="9">
    <source>
        <dbReference type="EMBL" id="MEV5507721.1"/>
    </source>
</evidence>
<dbReference type="Proteomes" id="UP001552594">
    <property type="component" value="Unassembled WGS sequence"/>
</dbReference>
<evidence type="ECO:0000256" key="1">
    <source>
        <dbReference type="ARBA" id="ARBA00012513"/>
    </source>
</evidence>
<organism evidence="9 10">
    <name type="scientific">Streptomyces orinoci</name>
    <name type="common">Streptoverticillium orinoci</name>
    <dbReference type="NCBI Taxonomy" id="67339"/>
    <lineage>
        <taxon>Bacteria</taxon>
        <taxon>Bacillati</taxon>
        <taxon>Actinomycetota</taxon>
        <taxon>Actinomycetes</taxon>
        <taxon>Kitasatosporales</taxon>
        <taxon>Streptomycetaceae</taxon>
        <taxon>Streptomyces</taxon>
    </lineage>
</organism>
<dbReference type="InterPro" id="IPR012341">
    <property type="entry name" value="6hp_glycosidase-like_sf"/>
</dbReference>
<dbReference type="SUPFAM" id="SSF56112">
    <property type="entry name" value="Protein kinase-like (PK-like)"/>
    <property type="match status" value="1"/>
</dbReference>
<dbReference type="SUPFAM" id="SSF158745">
    <property type="entry name" value="LanC-like"/>
    <property type="match status" value="1"/>
</dbReference>
<evidence type="ECO:0000256" key="7">
    <source>
        <dbReference type="SAM" id="MobiDB-lite"/>
    </source>
</evidence>
<sequence length="819" mass="88260">MLDEPHLAANPQFADAPEHTPDHNTRFAAATRPSPPGWRRTEGGGWVRLRPEQTPLPTHGWKIHVSAVPGQAAGAIDTVWAHCTTHRTAFKFLRSRTLAALADAKRAPRSASGKLITIYPADNDQLEQALTELSRRLAGVPGPYILSDLRWRDGPLYLRYGAFRPHYCFGPDGSYVPALPGPDGAPVPDLRGTVFRVPPWAEVPDFLAGPLKAAGARSGTLPYRVLGALRFSNAGGVYRAVDPATGRTVVLREARPYAGTDREGRDAVARLRHEFAMLRRLAGLDCVPEAHALTRHWEHLFLAEEFIDGEPLQDAMERHNPLLLPGATAGALAAHTDWACAVFDRVEAALAQLHGRGICFGDLQPGNVLLRPDGSVCLVDFETARPLDEPSQPALGTAGFTAPWIPPGIEADRYALACLGLALFVPLTPLLRLAPAKHRQLLDFAAERFPLPPAFTARLRTALQPPEEPAQPAWPVESHRERTLDALRDALLLSATPERADRLFPGDPRQFDRQSAAVAYGAAGVLYALWATGRHRYPAWSGHLDWLIRAAGRTAWPRPGLYDGLAGTAWVLDVLGRPEAARAALDRLAAFDLRGCGPGLFGGLAGIGLCWLHFGEQERALAVAQRLAAFGGPAGTGLMYGWSGPALLFTQLYAHTGDRGQLDRAGLALDRDLEQLHAGRRPAALDRGSAGVALALHSYLRQRADARLSRVLNELRCELTPELVLSSGLLDGRAGLLHALGGLGAPAAELAPHRRRLALHAVPFRGRPAFPLPGLQRLSMDLATGTAGVLLAVHGAAPLPGMPLRGVQRPPVHHPLPTP</sequence>
<comment type="caution">
    <text evidence="9">The sequence shown here is derived from an EMBL/GenBank/DDBJ whole genome shotgun (WGS) entry which is preliminary data.</text>
</comment>
<dbReference type="CDD" id="cd04791">
    <property type="entry name" value="LanC_SerThrkinase"/>
    <property type="match status" value="1"/>
</dbReference>
<keyword evidence="10" id="KW-1185">Reference proteome</keyword>
<name>A0ABV3JXV2_STRON</name>
<dbReference type="PRINTS" id="PR01955">
    <property type="entry name" value="LANCFRANKIA"/>
</dbReference>
<feature type="domain" description="Protein kinase" evidence="8">
    <location>
        <begin position="223"/>
        <end position="492"/>
    </location>
</feature>
<dbReference type="SMART" id="SM01260">
    <property type="entry name" value="LANC_like"/>
    <property type="match status" value="1"/>
</dbReference>
<evidence type="ECO:0000259" key="8">
    <source>
        <dbReference type="PROSITE" id="PS50011"/>
    </source>
</evidence>
<dbReference type="SMART" id="SM00220">
    <property type="entry name" value="S_TKc"/>
    <property type="match status" value="1"/>
</dbReference>
<feature type="region of interest" description="Disordered" evidence="7">
    <location>
        <begin position="1"/>
        <end position="44"/>
    </location>
</feature>
<dbReference type="InterPro" id="IPR000719">
    <property type="entry name" value="Prot_kinase_dom"/>
</dbReference>
<evidence type="ECO:0000256" key="2">
    <source>
        <dbReference type="ARBA" id="ARBA00022527"/>
    </source>
</evidence>
<dbReference type="PANTHER" id="PTHR43289:SF6">
    <property type="entry name" value="SERINE_THREONINE-PROTEIN KINASE NEKL-3"/>
    <property type="match status" value="1"/>
</dbReference>
<dbReference type="Gene3D" id="1.50.10.20">
    <property type="match status" value="1"/>
</dbReference>
<evidence type="ECO:0000256" key="3">
    <source>
        <dbReference type="ARBA" id="ARBA00022679"/>
    </source>
</evidence>
<keyword evidence="6" id="KW-0067">ATP-binding</keyword>
<evidence type="ECO:0000256" key="6">
    <source>
        <dbReference type="ARBA" id="ARBA00022840"/>
    </source>
</evidence>
<keyword evidence="5" id="KW-0418">Kinase</keyword>
<dbReference type="Pfam" id="PF25816">
    <property type="entry name" value="RamC_N"/>
    <property type="match status" value="1"/>
</dbReference>
<dbReference type="InterPro" id="IPR007822">
    <property type="entry name" value="LANC-like"/>
</dbReference>
<dbReference type="InterPro" id="IPR053524">
    <property type="entry name" value="Aerial_hyphae_peptide-synth"/>
</dbReference>
<keyword evidence="3" id="KW-0808">Transferase</keyword>
<dbReference type="RefSeq" id="WP_109282450.1">
    <property type="nucleotide sequence ID" value="NZ_JBFAUK010000009.1"/>
</dbReference>
<dbReference type="NCBIfam" id="NF038151">
    <property type="entry name" value="lanthi_synth_III"/>
    <property type="match status" value="1"/>
</dbReference>
<accession>A0ABV3JXV2</accession>
<feature type="compositionally biased region" description="Basic and acidic residues" evidence="7">
    <location>
        <begin position="16"/>
        <end position="25"/>
    </location>
</feature>
<evidence type="ECO:0000256" key="5">
    <source>
        <dbReference type="ARBA" id="ARBA00022777"/>
    </source>
</evidence>
<keyword evidence="2" id="KW-0723">Serine/threonine-protein kinase</keyword>
<dbReference type="PANTHER" id="PTHR43289">
    <property type="entry name" value="MITOGEN-ACTIVATED PROTEIN KINASE KINASE KINASE 20-RELATED"/>
    <property type="match status" value="1"/>
</dbReference>
<protein>
    <recommendedName>
        <fullName evidence="1">non-specific serine/threonine protein kinase</fullName>
        <ecNumber evidence="1">2.7.11.1</ecNumber>
    </recommendedName>
</protein>
<evidence type="ECO:0000256" key="4">
    <source>
        <dbReference type="ARBA" id="ARBA00022741"/>
    </source>
</evidence>
<dbReference type="PROSITE" id="PS50011">
    <property type="entry name" value="PROTEIN_KINASE_DOM"/>
    <property type="match status" value="1"/>
</dbReference>
<dbReference type="InterPro" id="IPR011009">
    <property type="entry name" value="Kinase-like_dom_sf"/>
</dbReference>
<dbReference type="Gene3D" id="1.50.10.10">
    <property type="match status" value="1"/>
</dbReference>